<evidence type="ECO:0000313" key="3">
    <source>
        <dbReference type="Proteomes" id="UP000825799"/>
    </source>
</evidence>
<keyword evidence="3" id="KW-1185">Reference proteome</keyword>
<evidence type="ECO:0000259" key="1">
    <source>
        <dbReference type="Pfam" id="PF01590"/>
    </source>
</evidence>
<dbReference type="SUPFAM" id="SSF55781">
    <property type="entry name" value="GAF domain-like"/>
    <property type="match status" value="1"/>
</dbReference>
<evidence type="ECO:0000313" key="2">
    <source>
        <dbReference type="EMBL" id="QYO77837.1"/>
    </source>
</evidence>
<dbReference type="InterPro" id="IPR003018">
    <property type="entry name" value="GAF"/>
</dbReference>
<name>A0ABX8WK07_9HYPH</name>
<gene>
    <name evidence="2" type="ORF">K1X15_04515</name>
</gene>
<feature type="domain" description="GAF" evidence="1">
    <location>
        <begin position="81"/>
        <end position="145"/>
    </location>
</feature>
<accession>A0ABX8WK07</accession>
<dbReference type="Proteomes" id="UP000825799">
    <property type="component" value="Chromosome"/>
</dbReference>
<dbReference type="EMBL" id="CP080590">
    <property type="protein sequence ID" value="QYO77837.1"/>
    <property type="molecule type" value="Genomic_DNA"/>
</dbReference>
<protein>
    <submittedName>
        <fullName evidence="2">GAF domain-containing protein</fullName>
    </submittedName>
</protein>
<dbReference type="RefSeq" id="WP_220306291.1">
    <property type="nucleotide sequence ID" value="NZ_CP080590.1"/>
</dbReference>
<reference evidence="2 3" key="1">
    <citation type="submission" date="2021-08" db="EMBL/GenBank/DDBJ databases">
        <title>Devosia salina sp. nov., isolated from the South China Sea sediment.</title>
        <authorList>
            <person name="Zhou Z."/>
        </authorList>
    </citation>
    <scope>NUCLEOTIDE SEQUENCE [LARGE SCALE GENOMIC DNA]</scope>
    <source>
        <strain evidence="2 3">SCS-3</strain>
    </source>
</reference>
<dbReference type="Pfam" id="PF01590">
    <property type="entry name" value="GAF"/>
    <property type="match status" value="1"/>
</dbReference>
<sequence>MSGTARDTAFRSFEEALARNTDPLAAGAALHALADGLIGARLFTLTAIEMPLMQVRRVYSSHPEVYPVLGTKPIVLDDWFEAMRTERRITAINTAAGMEGQFPDLALIRSLGCNASLSVPVMLGNELIGTINALDEEGRYGPEAIARAADLIIPATAVFLILRRHFGV</sequence>
<organism evidence="2 3">
    <name type="scientific">Devosia salina</name>
    <dbReference type="NCBI Taxonomy" id="2860336"/>
    <lineage>
        <taxon>Bacteria</taxon>
        <taxon>Pseudomonadati</taxon>
        <taxon>Pseudomonadota</taxon>
        <taxon>Alphaproteobacteria</taxon>
        <taxon>Hyphomicrobiales</taxon>
        <taxon>Devosiaceae</taxon>
        <taxon>Devosia</taxon>
    </lineage>
</organism>
<proteinExistence type="predicted"/>